<dbReference type="Pfam" id="PF13456">
    <property type="entry name" value="RVT_3"/>
    <property type="match status" value="1"/>
</dbReference>
<proteinExistence type="predicted"/>
<reference evidence="2 3" key="1">
    <citation type="submission" date="2017-09" db="EMBL/GenBank/DDBJ databases">
        <title>The Catabolism of 3,6-Dichlorosalicylic acid is Initiated by the Cytochrome P450 Monooxygenase DsmABC in Rhizorhabdus dicambivorans Ndbn-20.</title>
        <authorList>
            <person name="Na L."/>
        </authorList>
    </citation>
    <scope>NUCLEOTIDE SEQUENCE [LARGE SCALE GENOMIC DNA]</scope>
    <source>
        <strain evidence="2 3">Ndbn-20m</strain>
    </source>
</reference>
<dbReference type="KEGG" id="rdi:CMV14_04865"/>
<dbReference type="SUPFAM" id="SSF53098">
    <property type="entry name" value="Ribonuclease H-like"/>
    <property type="match status" value="1"/>
</dbReference>
<comment type="caution">
    <text evidence="2">The sequence shown here is derived from an EMBL/GenBank/DDBJ whole genome shotgun (WGS) entry which is preliminary data.</text>
</comment>
<dbReference type="AlphaFoldDB" id="A0A2A4FSL9"/>
<evidence type="ECO:0000313" key="3">
    <source>
        <dbReference type="Proteomes" id="UP000218934"/>
    </source>
</evidence>
<dbReference type="OrthoDB" id="7508517at2"/>
<evidence type="ECO:0000313" key="2">
    <source>
        <dbReference type="EMBL" id="PCE40448.1"/>
    </source>
</evidence>
<accession>A0A2A4FSL9</accession>
<protein>
    <recommendedName>
        <fullName evidence="1">RNase H type-1 domain-containing protein</fullName>
    </recommendedName>
</protein>
<dbReference type="Proteomes" id="UP000218934">
    <property type="component" value="Unassembled WGS sequence"/>
</dbReference>
<dbReference type="EMBL" id="NWUF01000028">
    <property type="protein sequence ID" value="PCE40448.1"/>
    <property type="molecule type" value="Genomic_DNA"/>
</dbReference>
<dbReference type="InterPro" id="IPR012337">
    <property type="entry name" value="RNaseH-like_sf"/>
</dbReference>
<name>A0A2A4FSL9_9SPHN</name>
<keyword evidence="3" id="KW-1185">Reference proteome</keyword>
<gene>
    <name evidence="2" type="ORF">COO09_20360</name>
</gene>
<dbReference type="RefSeq" id="WP_066968569.1">
    <property type="nucleotide sequence ID" value="NZ_CP023449.1"/>
</dbReference>
<evidence type="ECO:0000259" key="1">
    <source>
        <dbReference type="Pfam" id="PF13456"/>
    </source>
</evidence>
<dbReference type="Gene3D" id="3.30.420.10">
    <property type="entry name" value="Ribonuclease H-like superfamily/Ribonuclease H"/>
    <property type="match status" value="1"/>
</dbReference>
<dbReference type="GO" id="GO:0004523">
    <property type="term" value="F:RNA-DNA hybrid ribonuclease activity"/>
    <property type="evidence" value="ECO:0007669"/>
    <property type="project" value="InterPro"/>
</dbReference>
<organism evidence="2 3">
    <name type="scientific">Rhizorhabdus dicambivorans</name>
    <dbReference type="NCBI Taxonomy" id="1850238"/>
    <lineage>
        <taxon>Bacteria</taxon>
        <taxon>Pseudomonadati</taxon>
        <taxon>Pseudomonadota</taxon>
        <taxon>Alphaproteobacteria</taxon>
        <taxon>Sphingomonadales</taxon>
        <taxon>Sphingomonadaceae</taxon>
        <taxon>Rhizorhabdus</taxon>
    </lineage>
</organism>
<dbReference type="InterPro" id="IPR036397">
    <property type="entry name" value="RNaseH_sf"/>
</dbReference>
<dbReference type="GO" id="GO:0003676">
    <property type="term" value="F:nucleic acid binding"/>
    <property type="evidence" value="ECO:0007669"/>
    <property type="project" value="InterPro"/>
</dbReference>
<sequence>MNKPTSIWFDGGCRPNPGPIEIAVVIGGIADIRRTGEQGDNEDAEWSALLHALDEARQRGLADIILLGDSLSVIRQAQGRQRGRQPWIDRFRTAAASFERVRLRHVGRKQNLAGIALERMHRGY</sequence>
<feature type="domain" description="RNase H type-1" evidence="1">
    <location>
        <begin position="36"/>
        <end position="116"/>
    </location>
</feature>
<dbReference type="InterPro" id="IPR002156">
    <property type="entry name" value="RNaseH_domain"/>
</dbReference>